<evidence type="ECO:0000313" key="2">
    <source>
        <dbReference type="Proteomes" id="UP000325313"/>
    </source>
</evidence>
<evidence type="ECO:0000313" key="1">
    <source>
        <dbReference type="EMBL" id="KAA1100359.1"/>
    </source>
</evidence>
<gene>
    <name evidence="1" type="ORF">PGTUg99_022438</name>
</gene>
<comment type="caution">
    <text evidence="1">The sequence shown here is derived from an EMBL/GenBank/DDBJ whole genome shotgun (WGS) entry which is preliminary data.</text>
</comment>
<sequence length="282" mass="30880">MIQVSSRGYGRPQSSISQPQLLTLIFGRLTFDNLVPSHPSVIDIGSSSSTPSLDFRRSWLDDRFLSYINRFSFSADTQPRISLIDIQRTLSHLFIGGDAVDPSNSTPQVSLLFSLSQATSVCQPNRAAYCLVFHCRIPATALGIPLRSRLTGADGTAVTDLQETSLIDDASPASLWEDHCRPQLSILSLLNLDLITNTTDLFNSVVIATVVNPSTATIARSITAAISKTSGPIIGPLVDQYGFSHIRFWVLTRVWVFRDSAIKIAYPSAYFILGLIQLAYSL</sequence>
<dbReference type="Proteomes" id="UP000325313">
    <property type="component" value="Unassembled WGS sequence"/>
</dbReference>
<accession>A0A5B0PKA9</accession>
<proteinExistence type="predicted"/>
<protein>
    <submittedName>
        <fullName evidence="1">Uncharacterized protein</fullName>
    </submittedName>
</protein>
<dbReference type="AlphaFoldDB" id="A0A5B0PKA9"/>
<reference evidence="1 2" key="1">
    <citation type="submission" date="2019-05" db="EMBL/GenBank/DDBJ databases">
        <title>Emergence of the Ug99 lineage of the wheat stem rust pathogen through somatic hybridization.</title>
        <authorList>
            <person name="Li F."/>
            <person name="Upadhyaya N.M."/>
            <person name="Sperschneider J."/>
            <person name="Matny O."/>
            <person name="Nguyen-Phuc H."/>
            <person name="Mago R."/>
            <person name="Raley C."/>
            <person name="Miller M.E."/>
            <person name="Silverstein K.A.T."/>
            <person name="Henningsen E."/>
            <person name="Hirsch C.D."/>
            <person name="Visser B."/>
            <person name="Pretorius Z.A."/>
            <person name="Steffenson B.J."/>
            <person name="Schwessinger B."/>
            <person name="Dodds P.N."/>
            <person name="Figueroa M."/>
        </authorList>
    </citation>
    <scope>NUCLEOTIDE SEQUENCE [LARGE SCALE GENOMIC DNA]</scope>
    <source>
        <strain evidence="1 2">Ug99</strain>
    </source>
</reference>
<dbReference type="EMBL" id="VDEP01000341">
    <property type="protein sequence ID" value="KAA1100359.1"/>
    <property type="molecule type" value="Genomic_DNA"/>
</dbReference>
<organism evidence="1 2">
    <name type="scientific">Puccinia graminis f. sp. tritici</name>
    <dbReference type="NCBI Taxonomy" id="56615"/>
    <lineage>
        <taxon>Eukaryota</taxon>
        <taxon>Fungi</taxon>
        <taxon>Dikarya</taxon>
        <taxon>Basidiomycota</taxon>
        <taxon>Pucciniomycotina</taxon>
        <taxon>Pucciniomycetes</taxon>
        <taxon>Pucciniales</taxon>
        <taxon>Pucciniaceae</taxon>
        <taxon>Puccinia</taxon>
    </lineage>
</organism>
<name>A0A5B0PKA9_PUCGR</name>